<dbReference type="HOGENOM" id="CLU_004236_0_0_1"/>
<dbReference type="RefSeq" id="XP_001880829.1">
    <property type="nucleotide sequence ID" value="XM_001880794.1"/>
</dbReference>
<feature type="binding site" evidence="1">
    <location>
        <position position="620"/>
    </location>
    <ligand>
        <name>ATP</name>
        <dbReference type="ChEBI" id="CHEBI:30616"/>
    </ligand>
</feature>
<feature type="compositionally biased region" description="Gly residues" evidence="2">
    <location>
        <begin position="515"/>
        <end position="526"/>
    </location>
</feature>
<feature type="region of interest" description="Disordered" evidence="2">
    <location>
        <begin position="64"/>
        <end position="83"/>
    </location>
</feature>
<feature type="region of interest" description="Disordered" evidence="2">
    <location>
        <begin position="365"/>
        <end position="423"/>
    </location>
</feature>
<dbReference type="SUPFAM" id="SSF56112">
    <property type="entry name" value="Protein kinase-like (PK-like)"/>
    <property type="match status" value="1"/>
</dbReference>
<feature type="compositionally biased region" description="Acidic residues" evidence="2">
    <location>
        <begin position="401"/>
        <end position="411"/>
    </location>
</feature>
<feature type="domain" description="Protein kinase" evidence="3">
    <location>
        <begin position="509"/>
        <end position="730"/>
    </location>
</feature>
<reference evidence="4 5" key="1">
    <citation type="journal article" date="2008" name="Nature">
        <title>The genome of Laccaria bicolor provides insights into mycorrhizal symbiosis.</title>
        <authorList>
            <person name="Martin F."/>
            <person name="Aerts A."/>
            <person name="Ahren D."/>
            <person name="Brun A."/>
            <person name="Danchin E.G.J."/>
            <person name="Duchaussoy F."/>
            <person name="Gibon J."/>
            <person name="Kohler A."/>
            <person name="Lindquist E."/>
            <person name="Pereda V."/>
            <person name="Salamov A."/>
            <person name="Shapiro H.J."/>
            <person name="Wuyts J."/>
            <person name="Blaudez D."/>
            <person name="Buee M."/>
            <person name="Brokstein P."/>
            <person name="Canbaeck B."/>
            <person name="Cohen D."/>
            <person name="Courty P.E."/>
            <person name="Coutinho P.M."/>
            <person name="Delaruelle C."/>
            <person name="Detter J.C."/>
            <person name="Deveau A."/>
            <person name="DiFazio S."/>
            <person name="Duplessis S."/>
            <person name="Fraissinet-Tachet L."/>
            <person name="Lucic E."/>
            <person name="Frey-Klett P."/>
            <person name="Fourrey C."/>
            <person name="Feussner I."/>
            <person name="Gay G."/>
            <person name="Grimwood J."/>
            <person name="Hoegger P.J."/>
            <person name="Jain P."/>
            <person name="Kilaru S."/>
            <person name="Labbe J."/>
            <person name="Lin Y.C."/>
            <person name="Legue V."/>
            <person name="Le Tacon F."/>
            <person name="Marmeisse R."/>
            <person name="Melayah D."/>
            <person name="Montanini B."/>
            <person name="Muratet M."/>
            <person name="Nehls U."/>
            <person name="Niculita-Hirzel H."/>
            <person name="Oudot-Le Secq M.P."/>
            <person name="Peter M."/>
            <person name="Quesneville H."/>
            <person name="Rajashekar B."/>
            <person name="Reich M."/>
            <person name="Rouhier N."/>
            <person name="Schmutz J."/>
            <person name="Yin T."/>
            <person name="Chalot M."/>
            <person name="Henrissat B."/>
            <person name="Kuees U."/>
            <person name="Lucas S."/>
            <person name="Van de Peer Y."/>
            <person name="Podila G.K."/>
            <person name="Polle A."/>
            <person name="Pukkila P.J."/>
            <person name="Richardson P.M."/>
            <person name="Rouze P."/>
            <person name="Sanders I.R."/>
            <person name="Stajich J.E."/>
            <person name="Tunlid A."/>
            <person name="Tuskan G."/>
            <person name="Grigoriev I.V."/>
        </authorList>
    </citation>
    <scope>NUCLEOTIDE SEQUENCE [LARGE SCALE GENOMIC DNA]</scope>
    <source>
        <strain evidence="5">S238N-H82 / ATCC MYA-4686</strain>
    </source>
</reference>
<dbReference type="GeneID" id="6076624"/>
<feature type="region of interest" description="Disordered" evidence="2">
    <location>
        <begin position="507"/>
        <end position="533"/>
    </location>
</feature>
<evidence type="ECO:0000259" key="3">
    <source>
        <dbReference type="PROSITE" id="PS50011"/>
    </source>
</evidence>
<dbReference type="GO" id="GO:0005524">
    <property type="term" value="F:ATP binding"/>
    <property type="evidence" value="ECO:0007669"/>
    <property type="project" value="UniProtKB-UniRule"/>
</dbReference>
<dbReference type="InParanoid" id="B0D9L9"/>
<proteinExistence type="predicted"/>
<dbReference type="InterPro" id="IPR011009">
    <property type="entry name" value="Kinase-like_dom_sf"/>
</dbReference>
<evidence type="ECO:0000256" key="1">
    <source>
        <dbReference type="PROSITE-ProRule" id="PRU10141"/>
    </source>
</evidence>
<dbReference type="InterPro" id="IPR000719">
    <property type="entry name" value="Prot_kinase_dom"/>
</dbReference>
<dbReference type="PROSITE" id="PS00109">
    <property type="entry name" value="PROTEIN_KINASE_TYR"/>
    <property type="match status" value="1"/>
</dbReference>
<accession>B0D9L9</accession>
<dbReference type="Pfam" id="PF00069">
    <property type="entry name" value="Pkinase"/>
    <property type="match status" value="1"/>
</dbReference>
<dbReference type="InterPro" id="IPR008266">
    <property type="entry name" value="Tyr_kinase_AS"/>
</dbReference>
<dbReference type="PROSITE" id="PS00107">
    <property type="entry name" value="PROTEIN_KINASE_ATP"/>
    <property type="match status" value="1"/>
</dbReference>
<dbReference type="Gene3D" id="1.10.510.10">
    <property type="entry name" value="Transferase(Phosphotransferase) domain 1"/>
    <property type="match status" value="1"/>
</dbReference>
<name>B0D9L9_LACBS</name>
<gene>
    <name evidence="4" type="ORF">LACBIDRAFT_326769</name>
</gene>
<evidence type="ECO:0000313" key="4">
    <source>
        <dbReference type="EMBL" id="EDR08604.1"/>
    </source>
</evidence>
<sequence>MSVGSWDVLSQRSSPVGLEAHVAFLRDSGLGHASGQQDHNQRVSKDVAPTSNNLLNTFCRYGTPSPKRSHCPSSPGPTPTRPQTDLKELFEQLEHPVPYRRCISRPVWLLISTASRRPTFFDKHFSNKAILKRVVHIPSLSRILAETVDSALERVKDALPPPDYAFITAKQRKYAEELQRTDSVDTEKGVAALLQATTGTFCPYVASTLLLHPDAVPEWQTLICYSSDVSSESSYANTVDGELFFRRSSTIEMMDGATREFIKKMRADGTPLTTFQLKSLTVTPFSVMDDVTKMTEFSWERCESNPCTDRNHKTGRDQAAKIVVGRDAVHPPWNLLAPRIDHLKTQTTPVAMAGTSTLAPSIASNCGEKRRRPDSGVFSMEPSITPAPLKCSKRQKFDDVNLSDDSSDATYEDPSGAIDQDPRTRDTTALSFVQQVWAQATRVNTSVVVLHSGNHEVIGIRHRSSQTLYVSDVIIPYQCVNPGYRKIHVGIIIAAVQDAMDHMEQDDKYATDGGQSKGGHGAGRSGASGLEHSRDKGVAAERLDIEYGVYNSPILASFIRSLPLNISPNSPPFSPCHCTDGSQCMTIVITSEIGQGATGIALRGTLKPKSMEGTLDAVVKLAFDGQQRDSLKSVLISMLAPGCMLSTSDYDSAMSTLEAIHHTGIIHDDIRPENILISDFRVTIIDFGHARRCNIEEAKDIERNLFFKAQQALSHQPPTMFLGIGYWRTD</sequence>
<dbReference type="InterPro" id="IPR017441">
    <property type="entry name" value="Protein_kinase_ATP_BS"/>
</dbReference>
<dbReference type="STRING" id="486041.B0D9L9"/>
<keyword evidence="5" id="KW-1185">Reference proteome</keyword>
<dbReference type="OrthoDB" id="2521594at2759"/>
<dbReference type="EMBL" id="DS547101">
    <property type="protein sequence ID" value="EDR08604.1"/>
    <property type="molecule type" value="Genomic_DNA"/>
</dbReference>
<dbReference type="KEGG" id="lbc:LACBIDRAFT_326769"/>
<organism evidence="5">
    <name type="scientific">Laccaria bicolor (strain S238N-H82 / ATCC MYA-4686)</name>
    <name type="common">Bicoloured deceiver</name>
    <name type="synonym">Laccaria laccata var. bicolor</name>
    <dbReference type="NCBI Taxonomy" id="486041"/>
    <lineage>
        <taxon>Eukaryota</taxon>
        <taxon>Fungi</taxon>
        <taxon>Dikarya</taxon>
        <taxon>Basidiomycota</taxon>
        <taxon>Agaricomycotina</taxon>
        <taxon>Agaricomycetes</taxon>
        <taxon>Agaricomycetidae</taxon>
        <taxon>Agaricales</taxon>
        <taxon>Agaricineae</taxon>
        <taxon>Hydnangiaceae</taxon>
        <taxon>Laccaria</taxon>
    </lineage>
</organism>
<dbReference type="GO" id="GO:0004672">
    <property type="term" value="F:protein kinase activity"/>
    <property type="evidence" value="ECO:0007669"/>
    <property type="project" value="InterPro"/>
</dbReference>
<dbReference type="PROSITE" id="PS50011">
    <property type="entry name" value="PROTEIN_KINASE_DOM"/>
    <property type="match status" value="1"/>
</dbReference>
<keyword evidence="1" id="KW-0547">Nucleotide-binding</keyword>
<keyword evidence="1" id="KW-0067">ATP-binding</keyword>
<protein>
    <submittedName>
        <fullName evidence="4">Predicted protein</fullName>
    </submittedName>
</protein>
<evidence type="ECO:0000256" key="2">
    <source>
        <dbReference type="SAM" id="MobiDB-lite"/>
    </source>
</evidence>
<evidence type="ECO:0000313" key="5">
    <source>
        <dbReference type="Proteomes" id="UP000001194"/>
    </source>
</evidence>
<dbReference type="Proteomes" id="UP000001194">
    <property type="component" value="Unassembled WGS sequence"/>
</dbReference>
<dbReference type="AlphaFoldDB" id="B0D9L9"/>